<keyword evidence="2" id="KW-1185">Reference proteome</keyword>
<dbReference type="EMBL" id="CAJVCE010000016">
    <property type="protein sequence ID" value="CAG7651494.1"/>
    <property type="molecule type" value="Genomic_DNA"/>
</dbReference>
<organism evidence="1 2">
    <name type="scientific">Paenibacillus allorhizosphaerae</name>
    <dbReference type="NCBI Taxonomy" id="2849866"/>
    <lineage>
        <taxon>Bacteria</taxon>
        <taxon>Bacillati</taxon>
        <taxon>Bacillota</taxon>
        <taxon>Bacilli</taxon>
        <taxon>Bacillales</taxon>
        <taxon>Paenibacillaceae</taxon>
        <taxon>Paenibacillus</taxon>
    </lineage>
</organism>
<reference evidence="1 2" key="1">
    <citation type="submission" date="2021-06" db="EMBL/GenBank/DDBJ databases">
        <authorList>
            <person name="Criscuolo A."/>
        </authorList>
    </citation>
    <scope>NUCLEOTIDE SEQUENCE [LARGE SCALE GENOMIC DNA]</scope>
    <source>
        <strain evidence="2">CIP 111802</strain>
    </source>
</reference>
<proteinExistence type="predicted"/>
<comment type="caution">
    <text evidence="1">The sequence shown here is derived from an EMBL/GenBank/DDBJ whole genome shotgun (WGS) entry which is preliminary data.</text>
</comment>
<name>A0ABM8VNH6_9BACL</name>
<evidence type="ECO:0000313" key="1">
    <source>
        <dbReference type="EMBL" id="CAG7651494.1"/>
    </source>
</evidence>
<evidence type="ECO:0000313" key="2">
    <source>
        <dbReference type="Proteomes" id="UP000730618"/>
    </source>
</evidence>
<sequence>MVYGKVLRGKVTVCVKGEYWLISEYIATRLRLAS</sequence>
<dbReference type="Proteomes" id="UP000730618">
    <property type="component" value="Unassembled WGS sequence"/>
</dbReference>
<protein>
    <recommendedName>
        <fullName evidence="3">DNA-binding protein</fullName>
    </recommendedName>
</protein>
<evidence type="ECO:0008006" key="3">
    <source>
        <dbReference type="Google" id="ProtNLM"/>
    </source>
</evidence>
<gene>
    <name evidence="1" type="ORF">PAECIP111802_04978</name>
</gene>
<accession>A0ABM8VNH6</accession>